<name>W1NUT5_AMBTC</name>
<gene>
    <name evidence="1" type="ORF">AMTR_s00108p00146810</name>
</gene>
<reference evidence="2" key="1">
    <citation type="journal article" date="2013" name="Science">
        <title>The Amborella genome and the evolution of flowering plants.</title>
        <authorList>
            <consortium name="Amborella Genome Project"/>
        </authorList>
    </citation>
    <scope>NUCLEOTIDE SEQUENCE [LARGE SCALE GENOMIC DNA]</scope>
</reference>
<keyword evidence="2" id="KW-1185">Reference proteome</keyword>
<dbReference type="Gramene" id="ERM99362">
    <property type="protein sequence ID" value="ERM99362"/>
    <property type="gene ID" value="AMTR_s00108p00146810"/>
</dbReference>
<evidence type="ECO:0000313" key="2">
    <source>
        <dbReference type="Proteomes" id="UP000017836"/>
    </source>
</evidence>
<dbReference type="HOGENOM" id="CLU_123028_0_0_1"/>
<evidence type="ECO:0000313" key="1">
    <source>
        <dbReference type="EMBL" id="ERM99362.1"/>
    </source>
</evidence>
<dbReference type="Proteomes" id="UP000017836">
    <property type="component" value="Unassembled WGS sequence"/>
</dbReference>
<protein>
    <submittedName>
        <fullName evidence="1">Uncharacterized protein</fullName>
    </submittedName>
</protein>
<dbReference type="EMBL" id="KI395026">
    <property type="protein sequence ID" value="ERM99362.1"/>
    <property type="molecule type" value="Genomic_DNA"/>
</dbReference>
<proteinExistence type="predicted"/>
<accession>W1NUT5</accession>
<dbReference type="AlphaFoldDB" id="W1NUT5"/>
<sequence length="185" mass="21371">MPPIRQEFDNLQPNELDEVISDDRQQAYQTAMCITMLIFDAIVEPYMPDRVRGQFGAKQGIPRNPLVVSKRASRQDILQPDIQEEEDGVSAHEPQYIMRPRGYEDELVSEVQASTVMLAEALTVKQKWYPEIYNHINNVFVTLSKFMLVDMGDVEARMEVLQRQHNVKVYLTGPDMMEWVKVVGL</sequence>
<organism evidence="1 2">
    <name type="scientific">Amborella trichopoda</name>
    <dbReference type="NCBI Taxonomy" id="13333"/>
    <lineage>
        <taxon>Eukaryota</taxon>
        <taxon>Viridiplantae</taxon>
        <taxon>Streptophyta</taxon>
        <taxon>Embryophyta</taxon>
        <taxon>Tracheophyta</taxon>
        <taxon>Spermatophyta</taxon>
        <taxon>Magnoliopsida</taxon>
        <taxon>Amborellales</taxon>
        <taxon>Amborellaceae</taxon>
        <taxon>Amborella</taxon>
    </lineage>
</organism>